<keyword evidence="3 7" id="KW-0812">Transmembrane</keyword>
<feature type="transmembrane region" description="Helical" evidence="7">
    <location>
        <begin position="33"/>
        <end position="51"/>
    </location>
</feature>
<evidence type="ECO:0000313" key="12">
    <source>
        <dbReference type="EMBL" id="SCM81108.1"/>
    </source>
</evidence>
<dbReference type="Gene3D" id="3.30.450.20">
    <property type="entry name" value="PAS domain"/>
    <property type="match status" value="2"/>
</dbReference>
<dbReference type="NCBIfam" id="TIGR00254">
    <property type="entry name" value="GGDEF"/>
    <property type="match status" value="1"/>
</dbReference>
<dbReference type="CDD" id="cd00130">
    <property type="entry name" value="PAS"/>
    <property type="match status" value="1"/>
</dbReference>
<dbReference type="InterPro" id="IPR035919">
    <property type="entry name" value="EAL_sf"/>
</dbReference>
<dbReference type="Gene3D" id="3.30.70.270">
    <property type="match status" value="1"/>
</dbReference>
<evidence type="ECO:0000259" key="10">
    <source>
        <dbReference type="PROSITE" id="PS50883"/>
    </source>
</evidence>
<dbReference type="InterPro" id="IPR001633">
    <property type="entry name" value="EAL_dom"/>
</dbReference>
<keyword evidence="6" id="KW-0175">Coiled coil</keyword>
<reference evidence="12" key="1">
    <citation type="submission" date="2016-08" db="EMBL/GenBank/DDBJ databases">
        <authorList>
            <person name="Seilhamer J.J."/>
        </authorList>
    </citation>
    <scope>NUCLEOTIDE SEQUENCE</scope>
    <source>
        <strain evidence="12">86</strain>
    </source>
</reference>
<dbReference type="SMART" id="SM00052">
    <property type="entry name" value="EAL"/>
    <property type="match status" value="1"/>
</dbReference>
<dbReference type="InterPro" id="IPR033480">
    <property type="entry name" value="sCache_2"/>
</dbReference>
<dbReference type="SUPFAM" id="SSF141868">
    <property type="entry name" value="EAL domain-like"/>
    <property type="match status" value="1"/>
</dbReference>
<evidence type="ECO:0000259" key="9">
    <source>
        <dbReference type="PROSITE" id="PS50113"/>
    </source>
</evidence>
<feature type="domain" description="EAL" evidence="10">
    <location>
        <begin position="634"/>
        <end position="888"/>
    </location>
</feature>
<evidence type="ECO:0000256" key="6">
    <source>
        <dbReference type="SAM" id="Coils"/>
    </source>
</evidence>
<dbReference type="InterPro" id="IPR013655">
    <property type="entry name" value="PAS_fold_3"/>
</dbReference>
<feature type="transmembrane region" description="Helical" evidence="7">
    <location>
        <begin position="215"/>
        <end position="234"/>
    </location>
</feature>
<dbReference type="PROSITE" id="PS50113">
    <property type="entry name" value="PAC"/>
    <property type="match status" value="1"/>
</dbReference>
<feature type="coiled-coil region" evidence="6">
    <location>
        <begin position="283"/>
        <end position="317"/>
    </location>
</feature>
<dbReference type="Gene3D" id="3.20.20.450">
    <property type="entry name" value="EAL domain"/>
    <property type="match status" value="1"/>
</dbReference>
<dbReference type="SMART" id="SM00267">
    <property type="entry name" value="GGDEF"/>
    <property type="match status" value="1"/>
</dbReference>
<evidence type="ECO:0000256" key="7">
    <source>
        <dbReference type="SAM" id="Phobius"/>
    </source>
</evidence>
<dbReference type="CDD" id="cd01948">
    <property type="entry name" value="EAL"/>
    <property type="match status" value="1"/>
</dbReference>
<dbReference type="Pfam" id="PF00563">
    <property type="entry name" value="EAL"/>
    <property type="match status" value="1"/>
</dbReference>
<evidence type="ECO:0000256" key="4">
    <source>
        <dbReference type="ARBA" id="ARBA00022989"/>
    </source>
</evidence>
<dbReference type="InterPro" id="IPR035965">
    <property type="entry name" value="PAS-like_dom_sf"/>
</dbReference>
<dbReference type="SUPFAM" id="SSF55785">
    <property type="entry name" value="PYP-like sensor domain (PAS domain)"/>
    <property type="match status" value="1"/>
</dbReference>
<evidence type="ECO:0000256" key="3">
    <source>
        <dbReference type="ARBA" id="ARBA00022692"/>
    </source>
</evidence>
<dbReference type="SUPFAM" id="SSF55073">
    <property type="entry name" value="Nucleotide cyclase"/>
    <property type="match status" value="1"/>
</dbReference>
<evidence type="ECO:0000256" key="5">
    <source>
        <dbReference type="ARBA" id="ARBA00023136"/>
    </source>
</evidence>
<dbReference type="InterPro" id="IPR001610">
    <property type="entry name" value="PAC"/>
</dbReference>
<dbReference type="PROSITE" id="PS50883">
    <property type="entry name" value="EAL"/>
    <property type="match status" value="1"/>
</dbReference>
<dbReference type="PANTHER" id="PTHR44757">
    <property type="entry name" value="DIGUANYLATE CYCLASE DGCP"/>
    <property type="match status" value="1"/>
</dbReference>
<comment type="subcellular location">
    <subcellularLocation>
        <location evidence="1">Cell membrane</location>
        <topology evidence="1">Multi-pass membrane protein</topology>
    </subcellularLocation>
</comment>
<dbReference type="PROSITE" id="PS50112">
    <property type="entry name" value="PAS"/>
    <property type="match status" value="1"/>
</dbReference>
<dbReference type="PROSITE" id="PS50887">
    <property type="entry name" value="GGDEF"/>
    <property type="match status" value="1"/>
</dbReference>
<keyword evidence="2" id="KW-1003">Cell membrane</keyword>
<protein>
    <submittedName>
        <fullName evidence="12">Diguanylate cyclase/phosphodiesterase with PAS sensor (Modular protein)</fullName>
    </submittedName>
</protein>
<dbReference type="InterPro" id="IPR029787">
    <property type="entry name" value="Nucleotide_cyclase"/>
</dbReference>
<proteinExistence type="predicted"/>
<dbReference type="InterPro" id="IPR000700">
    <property type="entry name" value="PAS-assoc_C"/>
</dbReference>
<evidence type="ECO:0000256" key="2">
    <source>
        <dbReference type="ARBA" id="ARBA00022475"/>
    </source>
</evidence>
<dbReference type="AlphaFoldDB" id="A0A212LU98"/>
<evidence type="ECO:0000259" key="8">
    <source>
        <dbReference type="PROSITE" id="PS50112"/>
    </source>
</evidence>
<organism evidence="12">
    <name type="scientific">uncultured Sporomusa sp</name>
    <dbReference type="NCBI Taxonomy" id="307249"/>
    <lineage>
        <taxon>Bacteria</taxon>
        <taxon>Bacillati</taxon>
        <taxon>Bacillota</taxon>
        <taxon>Negativicutes</taxon>
        <taxon>Selenomonadales</taxon>
        <taxon>Sporomusaceae</taxon>
        <taxon>Sporomusa</taxon>
        <taxon>environmental samples</taxon>
    </lineage>
</organism>
<dbReference type="NCBIfam" id="TIGR00229">
    <property type="entry name" value="sensory_box"/>
    <property type="match status" value="1"/>
</dbReference>
<feature type="domain" description="PAC" evidence="9">
    <location>
        <begin position="407"/>
        <end position="459"/>
    </location>
</feature>
<evidence type="ECO:0000256" key="1">
    <source>
        <dbReference type="ARBA" id="ARBA00004651"/>
    </source>
</evidence>
<dbReference type="SMART" id="SM00091">
    <property type="entry name" value="PAS"/>
    <property type="match status" value="1"/>
</dbReference>
<dbReference type="Pfam" id="PF00990">
    <property type="entry name" value="GGDEF"/>
    <property type="match status" value="1"/>
</dbReference>
<dbReference type="SMART" id="SM01049">
    <property type="entry name" value="Cache_2"/>
    <property type="match status" value="1"/>
</dbReference>
<dbReference type="EMBL" id="FMJE01000003">
    <property type="protein sequence ID" value="SCM81108.1"/>
    <property type="molecule type" value="Genomic_DNA"/>
</dbReference>
<name>A0A212LU98_9FIRM</name>
<dbReference type="CDD" id="cd01949">
    <property type="entry name" value="GGDEF"/>
    <property type="match status" value="1"/>
</dbReference>
<accession>A0A212LU98</accession>
<sequence>MVCFTAVKATALRKEVLRVQALTLWLDKTLSRILLALLVSIVGFVLTAGFLTDKFEENGYNYRRQELRRITEVARNSIEPVIQQYRSGVLTRQQALDMVRGNIRTMTYNDIFGPNYVFMSTYEGIMLVQPFEQKLEGSDQSRLTDAYGLPIIAMLIDKARLGEGYVTYYYHPPGRSQPQQKISYVVGIPELEAYIGTGMYVEDIQLTYDRFRQQFQSICLLFFLLIMSIQYTLLQPVFSSYRLLLQAFDQLRNDPEEPLTLPSSLYRKGSEAGRLIAGFNSMVGELQEKNAAMQQAHEELTQSYEEITASNEELLALYTQVTEADELRQISEERYRLAMEGINDAVYDWDLRKNKMVWAGRWSDILGVSDGEVLDGKDGWVEMIHPEDKAVREQALADHLAGKTPMYSAEFRIMTQPGEYIWILSRGKAIFDSAGNAIRMVGSFSNISDKKRKEEEIWWLAYRDSLTGLANRQLFMERLRAELLLAQQGEACGAMLYLDLDNFKLVNDTCGHSQGDQLLVEIANKLVELVVGDGHLVARLGGDEFVVLLTDITQEFAIAHMATNILRSLAGEVNLCGHHFTLSVSIGIARYPLDGTEAGELLKNADTALYVAKNAGKNVYRFFEEAMQEDIIEKLSMERSLREAMGKDELQLHFQPIVSLSTGEIGGYEALLRWHNLQRGMVSPGRFIPLMEESGLIVPIGAWVMRTACAFARKLMDRGCLDSYVAVNVSVKQLINGDFVSMVKAALAEAGVPPTALELEITETILMDSEFFDDNVAKLRELKATGVRIALDDFGTGYSSLTYLKQLPIDIVKIDKSFVDDLAAGGKNKLIMGSIIALAHNLGLTVVAEGVETEAQRDLLREFQCDFIQGYIISRPAPAAEMLEFNTV</sequence>
<dbReference type="InterPro" id="IPR052155">
    <property type="entry name" value="Biofilm_reg_signaling"/>
</dbReference>
<keyword evidence="4 7" id="KW-1133">Transmembrane helix</keyword>
<evidence type="ECO:0000259" key="11">
    <source>
        <dbReference type="PROSITE" id="PS50887"/>
    </source>
</evidence>
<dbReference type="Pfam" id="PF08447">
    <property type="entry name" value="PAS_3"/>
    <property type="match status" value="1"/>
</dbReference>
<dbReference type="GO" id="GO:0005886">
    <property type="term" value="C:plasma membrane"/>
    <property type="evidence" value="ECO:0007669"/>
    <property type="project" value="UniProtKB-SubCell"/>
</dbReference>
<feature type="domain" description="GGDEF" evidence="11">
    <location>
        <begin position="491"/>
        <end position="625"/>
    </location>
</feature>
<keyword evidence="5 7" id="KW-0472">Membrane</keyword>
<dbReference type="PANTHER" id="PTHR44757:SF2">
    <property type="entry name" value="BIOFILM ARCHITECTURE MAINTENANCE PROTEIN MBAA"/>
    <property type="match status" value="1"/>
</dbReference>
<dbReference type="Pfam" id="PF17200">
    <property type="entry name" value="sCache_2"/>
    <property type="match status" value="1"/>
</dbReference>
<dbReference type="SMART" id="SM00086">
    <property type="entry name" value="PAC"/>
    <property type="match status" value="1"/>
</dbReference>
<dbReference type="InterPro" id="IPR043128">
    <property type="entry name" value="Rev_trsase/Diguanyl_cyclase"/>
</dbReference>
<feature type="domain" description="PAS" evidence="8">
    <location>
        <begin position="331"/>
        <end position="403"/>
    </location>
</feature>
<dbReference type="InterPro" id="IPR000014">
    <property type="entry name" value="PAS"/>
</dbReference>
<gene>
    <name evidence="12" type="ORF">KL86SPO_31287</name>
</gene>
<dbReference type="InterPro" id="IPR000160">
    <property type="entry name" value="GGDEF_dom"/>
</dbReference>